<evidence type="ECO:0000313" key="2">
    <source>
        <dbReference type="Proteomes" id="UP000675664"/>
    </source>
</evidence>
<organism evidence="1 2">
    <name type="scientific">Sinanaerobacter chloroacetimidivorans</name>
    <dbReference type="NCBI Taxonomy" id="2818044"/>
    <lineage>
        <taxon>Bacteria</taxon>
        <taxon>Bacillati</taxon>
        <taxon>Bacillota</taxon>
        <taxon>Clostridia</taxon>
        <taxon>Peptostreptococcales</taxon>
        <taxon>Anaerovoracaceae</taxon>
        <taxon>Sinanaerobacter</taxon>
    </lineage>
</organism>
<reference evidence="1" key="2">
    <citation type="submission" date="2021-04" db="EMBL/GenBank/DDBJ databases">
        <authorList>
            <person name="Liu J."/>
        </authorList>
    </citation>
    <scope>NUCLEOTIDE SEQUENCE</scope>
    <source>
        <strain evidence="1">BAD-6</strain>
    </source>
</reference>
<proteinExistence type="predicted"/>
<gene>
    <name evidence="1" type="ORF">KCX82_11495</name>
</gene>
<dbReference type="SUPFAM" id="SSF53146">
    <property type="entry name" value="Nitrogenase accessory factor-like"/>
    <property type="match status" value="1"/>
</dbReference>
<sequence length="130" mass="14572">MNIGIAVDGKSLNSMVSEEFCGCNYLLVVTVNDHLFGEPSEIIRTIVIENENDNPEFNLALELVHHNCEAVITGVLQPSEFELIADSCITRYHGTGLQASIALEKMEKRELNMIRNLEGTSNCDDHYHKH</sequence>
<comment type="caution">
    <text evidence="1">The sequence shown here is derived from an EMBL/GenBank/DDBJ whole genome shotgun (WGS) entry which is preliminary data.</text>
</comment>
<dbReference type="Proteomes" id="UP000675664">
    <property type="component" value="Unassembled WGS sequence"/>
</dbReference>
<dbReference type="Gene3D" id="3.30.420.130">
    <property type="entry name" value="Dinitrogenase iron-molybdenum cofactor biosynthesis domain"/>
    <property type="match status" value="1"/>
</dbReference>
<evidence type="ECO:0008006" key="3">
    <source>
        <dbReference type="Google" id="ProtNLM"/>
    </source>
</evidence>
<name>A0A8J7W166_9FIRM</name>
<reference evidence="1" key="1">
    <citation type="submission" date="2021-04" db="EMBL/GenBank/DDBJ databases">
        <title>Sinoanaerobacter chloroacetimidivorans sp. nov., an obligate anaerobic bacterium isolated from anaerobic sludge.</title>
        <authorList>
            <person name="Bao Y."/>
        </authorList>
    </citation>
    <scope>NUCLEOTIDE SEQUENCE</scope>
    <source>
        <strain evidence="1">BAD-6</strain>
    </source>
</reference>
<keyword evidence="2" id="KW-1185">Reference proteome</keyword>
<protein>
    <recommendedName>
        <fullName evidence="3">Dinitrogenase iron-molybdenum cofactor biosynthesis domain-containing protein</fullName>
    </recommendedName>
</protein>
<evidence type="ECO:0000313" key="1">
    <source>
        <dbReference type="EMBL" id="MBR0598504.1"/>
    </source>
</evidence>
<dbReference type="InterPro" id="IPR036105">
    <property type="entry name" value="DiNase_FeMo-co_biosyn_sf"/>
</dbReference>
<dbReference type="RefSeq" id="WP_227018628.1">
    <property type="nucleotide sequence ID" value="NZ_JAGSND010000007.1"/>
</dbReference>
<dbReference type="AlphaFoldDB" id="A0A8J7W166"/>
<dbReference type="EMBL" id="JAGSND010000007">
    <property type="protein sequence ID" value="MBR0598504.1"/>
    <property type="molecule type" value="Genomic_DNA"/>
</dbReference>
<accession>A0A8J7W166</accession>